<comment type="caution">
    <text evidence="4">The sequence shown here is derived from an EMBL/GenBank/DDBJ whole genome shotgun (WGS) entry which is preliminary data.</text>
</comment>
<dbReference type="SUPFAM" id="SSF51230">
    <property type="entry name" value="Single hybrid motif"/>
    <property type="match status" value="1"/>
</dbReference>
<reference evidence="5" key="1">
    <citation type="submission" date="2019-02" db="EMBL/GenBank/DDBJ databases">
        <title>Draft genome sequence of Enterococcus sp. Gos25-1.</title>
        <authorList>
            <person name="Tanaka N."/>
            <person name="Shiwa Y."/>
            <person name="Fujita N."/>
        </authorList>
    </citation>
    <scope>NUCLEOTIDE SEQUENCE [LARGE SCALE GENOMIC DNA]</scope>
    <source>
        <strain evidence="5">Gos25-1</strain>
    </source>
</reference>
<protein>
    <submittedName>
        <fullName evidence="4">Acetyl-CoA carboxylase biotin carboxyl carrier protein subunit</fullName>
    </submittedName>
</protein>
<sequence>MKNYEVTVNGQVYQVSLRELSEDEPIKQVQKPQNVPEPSSEKLSVSAPMAGTILSIKVKIGDRVKSGDTLCILEAMKMETPVLAPQDGTVSAIEVSENQSVESSQRLMTI</sequence>
<feature type="region of interest" description="Disordered" evidence="2">
    <location>
        <begin position="24"/>
        <end position="46"/>
    </location>
</feature>
<dbReference type="InterPro" id="IPR050709">
    <property type="entry name" value="Biotin_Carboxyl_Carrier/Decarb"/>
</dbReference>
<organism evidence="4 5">
    <name type="scientific">Enterococcus florum</name>
    <dbReference type="NCBI Taxonomy" id="2480627"/>
    <lineage>
        <taxon>Bacteria</taxon>
        <taxon>Bacillati</taxon>
        <taxon>Bacillota</taxon>
        <taxon>Bacilli</taxon>
        <taxon>Lactobacillales</taxon>
        <taxon>Enterococcaceae</taxon>
        <taxon>Enterococcus</taxon>
    </lineage>
</organism>
<feature type="domain" description="Lipoyl-binding" evidence="3">
    <location>
        <begin position="38"/>
        <end position="110"/>
    </location>
</feature>
<evidence type="ECO:0000256" key="2">
    <source>
        <dbReference type="SAM" id="MobiDB-lite"/>
    </source>
</evidence>
<evidence type="ECO:0000313" key="4">
    <source>
        <dbReference type="EMBL" id="GCF95710.1"/>
    </source>
</evidence>
<dbReference type="EMBL" id="BJCC01000036">
    <property type="protein sequence ID" value="GCF95710.1"/>
    <property type="molecule type" value="Genomic_DNA"/>
</dbReference>
<dbReference type="Proteomes" id="UP000290567">
    <property type="component" value="Unassembled WGS sequence"/>
</dbReference>
<dbReference type="RefSeq" id="WP_146624082.1">
    <property type="nucleotide sequence ID" value="NZ_BJCC01000036.1"/>
</dbReference>
<dbReference type="Pfam" id="PF00364">
    <property type="entry name" value="Biotin_lipoyl"/>
    <property type="match status" value="1"/>
</dbReference>
<evidence type="ECO:0000259" key="3">
    <source>
        <dbReference type="PROSITE" id="PS50968"/>
    </source>
</evidence>
<keyword evidence="5" id="KW-1185">Reference proteome</keyword>
<dbReference type="InterPro" id="IPR011053">
    <property type="entry name" value="Single_hybrid_motif"/>
</dbReference>
<accession>A0A4P5PC98</accession>
<evidence type="ECO:0000256" key="1">
    <source>
        <dbReference type="ARBA" id="ARBA00023267"/>
    </source>
</evidence>
<gene>
    <name evidence="4" type="ORF">NRIC_36010</name>
</gene>
<name>A0A4P5PC98_9ENTE</name>
<dbReference type="InterPro" id="IPR000089">
    <property type="entry name" value="Biotin_lipoyl"/>
</dbReference>
<feature type="compositionally biased region" description="Polar residues" evidence="2">
    <location>
        <begin position="30"/>
        <end position="43"/>
    </location>
</feature>
<dbReference type="OrthoDB" id="9812676at2"/>
<keyword evidence="1" id="KW-0092">Biotin</keyword>
<evidence type="ECO:0000313" key="5">
    <source>
        <dbReference type="Proteomes" id="UP000290567"/>
    </source>
</evidence>
<dbReference type="FunFam" id="2.40.50.100:FF:000003">
    <property type="entry name" value="Acetyl-CoA carboxylase biotin carboxyl carrier protein"/>
    <property type="match status" value="1"/>
</dbReference>
<dbReference type="PANTHER" id="PTHR45266">
    <property type="entry name" value="OXALOACETATE DECARBOXYLASE ALPHA CHAIN"/>
    <property type="match status" value="1"/>
</dbReference>
<dbReference type="Gene3D" id="2.40.50.100">
    <property type="match status" value="1"/>
</dbReference>
<dbReference type="PROSITE" id="PS00188">
    <property type="entry name" value="BIOTIN"/>
    <property type="match status" value="1"/>
</dbReference>
<dbReference type="PANTHER" id="PTHR45266:SF3">
    <property type="entry name" value="OXALOACETATE DECARBOXYLASE ALPHA CHAIN"/>
    <property type="match status" value="1"/>
</dbReference>
<dbReference type="PROSITE" id="PS50968">
    <property type="entry name" value="BIOTINYL_LIPOYL"/>
    <property type="match status" value="1"/>
</dbReference>
<dbReference type="InterPro" id="IPR001882">
    <property type="entry name" value="Biotin_BS"/>
</dbReference>
<proteinExistence type="predicted"/>
<dbReference type="AlphaFoldDB" id="A0A4P5PC98"/>
<dbReference type="CDD" id="cd06850">
    <property type="entry name" value="biotinyl_domain"/>
    <property type="match status" value="1"/>
</dbReference>